<evidence type="ECO:0000313" key="3">
    <source>
        <dbReference type="Proteomes" id="UP000752292"/>
    </source>
</evidence>
<dbReference type="PROSITE" id="PS51257">
    <property type="entry name" value="PROKAR_LIPOPROTEIN"/>
    <property type="match status" value="1"/>
</dbReference>
<name>A0A933E6Y2_UNCTE</name>
<gene>
    <name evidence="2" type="ORF">HY618_00270</name>
</gene>
<sequence>MGKNAWRRMGALLIAGALAGCAGYQWRKEGATPRQTTRDEELCERHAESFRRSVPPGGFFGPPGLGGYYDPRPGEEAGVTQRFLSCMEARGYQRARSR</sequence>
<feature type="compositionally biased region" description="Gly residues" evidence="1">
    <location>
        <begin position="58"/>
        <end position="67"/>
    </location>
</feature>
<dbReference type="EMBL" id="JACQRX010000013">
    <property type="protein sequence ID" value="MBI4250867.1"/>
    <property type="molecule type" value="Genomic_DNA"/>
</dbReference>
<dbReference type="Proteomes" id="UP000752292">
    <property type="component" value="Unassembled WGS sequence"/>
</dbReference>
<evidence type="ECO:0000313" key="2">
    <source>
        <dbReference type="EMBL" id="MBI4250867.1"/>
    </source>
</evidence>
<comment type="caution">
    <text evidence="2">The sequence shown here is derived from an EMBL/GenBank/DDBJ whole genome shotgun (WGS) entry which is preliminary data.</text>
</comment>
<organism evidence="2 3">
    <name type="scientific">Tectimicrobiota bacterium</name>
    <dbReference type="NCBI Taxonomy" id="2528274"/>
    <lineage>
        <taxon>Bacteria</taxon>
        <taxon>Pseudomonadati</taxon>
        <taxon>Nitrospinota/Tectimicrobiota group</taxon>
        <taxon>Candidatus Tectimicrobiota</taxon>
    </lineage>
</organism>
<reference evidence="2" key="1">
    <citation type="submission" date="2020-07" db="EMBL/GenBank/DDBJ databases">
        <title>Huge and variable diversity of episymbiotic CPR bacteria and DPANN archaea in groundwater ecosystems.</title>
        <authorList>
            <person name="He C.Y."/>
            <person name="Keren R."/>
            <person name="Whittaker M."/>
            <person name="Farag I.F."/>
            <person name="Doudna J."/>
            <person name="Cate J.H.D."/>
            <person name="Banfield J.F."/>
        </authorList>
    </citation>
    <scope>NUCLEOTIDE SEQUENCE</scope>
    <source>
        <strain evidence="2">NC_groundwater_1370_Ag_S-0.2um_69_93</strain>
    </source>
</reference>
<dbReference type="AlphaFoldDB" id="A0A933E6Y2"/>
<feature type="region of interest" description="Disordered" evidence="1">
    <location>
        <begin position="53"/>
        <end position="72"/>
    </location>
</feature>
<evidence type="ECO:0008006" key="4">
    <source>
        <dbReference type="Google" id="ProtNLM"/>
    </source>
</evidence>
<proteinExistence type="predicted"/>
<accession>A0A933E6Y2</accession>
<evidence type="ECO:0000256" key="1">
    <source>
        <dbReference type="SAM" id="MobiDB-lite"/>
    </source>
</evidence>
<protein>
    <recommendedName>
        <fullName evidence="4">Lipoprotein</fullName>
    </recommendedName>
</protein>